<name>A0ACB8FQA5_9SAUR</name>
<protein>
    <submittedName>
        <fullName evidence="1">Uncharacterized protein</fullName>
    </submittedName>
</protein>
<organism evidence="1 2">
    <name type="scientific">Sphaerodactylus townsendi</name>
    <dbReference type="NCBI Taxonomy" id="933632"/>
    <lineage>
        <taxon>Eukaryota</taxon>
        <taxon>Metazoa</taxon>
        <taxon>Chordata</taxon>
        <taxon>Craniata</taxon>
        <taxon>Vertebrata</taxon>
        <taxon>Euteleostomi</taxon>
        <taxon>Lepidosauria</taxon>
        <taxon>Squamata</taxon>
        <taxon>Bifurcata</taxon>
        <taxon>Gekkota</taxon>
        <taxon>Sphaerodactylidae</taxon>
        <taxon>Sphaerodactylus</taxon>
    </lineage>
</organism>
<dbReference type="Proteomes" id="UP000827872">
    <property type="component" value="Linkage Group LG06"/>
</dbReference>
<sequence>MLAGADFTNTFRLLSSFSVDSDPSALEDFLDKISKQCASIEELKVAYKPQMDPRQLSMMLMLAQSNPQLFALIGTKSNINKELERIEQFSKLQQLTAAELLSRNKEHWKDWLLKYRVRLEKELEHISDAGAWNAERVKVMSLNNPKYILRNYIAQNAIEAAENGDFSEVQKVLKLLERPYEDAECCEEPAEEEAVAATCSSVTSSRLPYSSKPPLWASELCVT</sequence>
<accession>A0ACB8FQA5</accession>
<dbReference type="EMBL" id="CM037619">
    <property type="protein sequence ID" value="KAH8007467.1"/>
    <property type="molecule type" value="Genomic_DNA"/>
</dbReference>
<evidence type="ECO:0000313" key="2">
    <source>
        <dbReference type="Proteomes" id="UP000827872"/>
    </source>
</evidence>
<reference evidence="1" key="1">
    <citation type="submission" date="2021-08" db="EMBL/GenBank/DDBJ databases">
        <title>The first chromosome-level gecko genome reveals the dynamic sex chromosomes of Neotropical dwarf geckos (Sphaerodactylidae: Sphaerodactylus).</title>
        <authorList>
            <person name="Pinto B.J."/>
            <person name="Keating S.E."/>
            <person name="Gamble T."/>
        </authorList>
    </citation>
    <scope>NUCLEOTIDE SEQUENCE</scope>
    <source>
        <strain evidence="1">TG3544</strain>
    </source>
</reference>
<keyword evidence="2" id="KW-1185">Reference proteome</keyword>
<gene>
    <name evidence="1" type="ORF">K3G42_022686</name>
</gene>
<proteinExistence type="predicted"/>
<evidence type="ECO:0000313" key="1">
    <source>
        <dbReference type="EMBL" id="KAH8007467.1"/>
    </source>
</evidence>
<comment type="caution">
    <text evidence="1">The sequence shown here is derived from an EMBL/GenBank/DDBJ whole genome shotgun (WGS) entry which is preliminary data.</text>
</comment>